<sequence>MANTAAQEQAIRAAEARGWQTGWELGNRKLAQANRKIEQQKDTIENLLGEKCQLLADLEQFKKDRGLDALNQKMKQEVEVLHQAHKQEVEAMRKKMDKQKEETESLRALAVSRFTDLQRSERRVRDKDHELETFKEQAESRTAELLRMRRLVASLERDLMERHEEIQRLREAQCLSSWGEKDLKNMMSGLFLLSEDQKGTDGNTADMQEVDYMRLTDKLMKIYISNGFNRED</sequence>
<keyword evidence="1" id="KW-0175">Coiled coil</keyword>
<protein>
    <submittedName>
        <fullName evidence="2">Uncharacterized protein</fullName>
    </submittedName>
</protein>
<reference evidence="2" key="1">
    <citation type="journal article" date="2020" name="Nature">
        <title>Giant virus diversity and host interactions through global metagenomics.</title>
        <authorList>
            <person name="Schulz F."/>
            <person name="Roux S."/>
            <person name="Paez-Espino D."/>
            <person name="Jungbluth S."/>
            <person name="Walsh D.A."/>
            <person name="Denef V.J."/>
            <person name="McMahon K.D."/>
            <person name="Konstantinidis K.T."/>
            <person name="Eloe-Fadrosh E.A."/>
            <person name="Kyrpides N.C."/>
            <person name="Woyke T."/>
        </authorList>
    </citation>
    <scope>NUCLEOTIDE SEQUENCE</scope>
    <source>
        <strain evidence="2">GVMAG-M-3300023110-24</strain>
    </source>
</reference>
<name>A0A6C0CYV3_9ZZZZ</name>
<organism evidence="2">
    <name type="scientific">viral metagenome</name>
    <dbReference type="NCBI Taxonomy" id="1070528"/>
    <lineage>
        <taxon>unclassified sequences</taxon>
        <taxon>metagenomes</taxon>
        <taxon>organismal metagenomes</taxon>
    </lineage>
</organism>
<evidence type="ECO:0000313" key="2">
    <source>
        <dbReference type="EMBL" id="QHT09352.1"/>
    </source>
</evidence>
<dbReference type="AlphaFoldDB" id="A0A6C0CYV3"/>
<evidence type="ECO:0000256" key="1">
    <source>
        <dbReference type="SAM" id="Coils"/>
    </source>
</evidence>
<accession>A0A6C0CYV3</accession>
<dbReference type="EMBL" id="MN739510">
    <property type="protein sequence ID" value="QHT09352.1"/>
    <property type="molecule type" value="Genomic_DNA"/>
</dbReference>
<feature type="coiled-coil region" evidence="1">
    <location>
        <begin position="27"/>
        <end position="172"/>
    </location>
</feature>
<proteinExistence type="predicted"/>